<dbReference type="Gene3D" id="3.30.420.10">
    <property type="entry name" value="Ribonuclease H-like superfamily/Ribonuclease H"/>
    <property type="match status" value="1"/>
</dbReference>
<organism evidence="1 2">
    <name type="scientific">Romanomermis culicivorax</name>
    <name type="common">Nematode worm</name>
    <dbReference type="NCBI Taxonomy" id="13658"/>
    <lineage>
        <taxon>Eukaryota</taxon>
        <taxon>Metazoa</taxon>
        <taxon>Ecdysozoa</taxon>
        <taxon>Nematoda</taxon>
        <taxon>Enoplea</taxon>
        <taxon>Dorylaimia</taxon>
        <taxon>Mermithida</taxon>
        <taxon>Mermithoidea</taxon>
        <taxon>Mermithidae</taxon>
        <taxon>Romanomermis</taxon>
    </lineage>
</organism>
<keyword evidence="1" id="KW-1185">Reference proteome</keyword>
<reference evidence="2" key="1">
    <citation type="submission" date="2022-11" db="UniProtKB">
        <authorList>
            <consortium name="WormBaseParasite"/>
        </authorList>
    </citation>
    <scope>IDENTIFICATION</scope>
</reference>
<proteinExistence type="predicted"/>
<evidence type="ECO:0000313" key="2">
    <source>
        <dbReference type="WBParaSite" id="nRc.2.0.1.t12558-RA"/>
    </source>
</evidence>
<dbReference type="InterPro" id="IPR036397">
    <property type="entry name" value="RNaseH_sf"/>
</dbReference>
<protein>
    <submittedName>
        <fullName evidence="2">Transposase</fullName>
    </submittedName>
</protein>
<dbReference type="Proteomes" id="UP000887565">
    <property type="component" value="Unplaced"/>
</dbReference>
<dbReference type="AlphaFoldDB" id="A0A915IFH8"/>
<evidence type="ECO:0000313" key="1">
    <source>
        <dbReference type="Proteomes" id="UP000887565"/>
    </source>
</evidence>
<sequence>MCIRRRLIPYIRQNHRQGDYIFWPDQASSHYAKIVLDHLQAENIEFVKKCDNPANVLEVPVIEDFWAYLKSLVYVKGWEAKNLDQLSNRIKHELLSFSFNFKFKAAFRSTSSILLKFSTIVSLHSALPDISIFI</sequence>
<dbReference type="GO" id="GO:0003676">
    <property type="term" value="F:nucleic acid binding"/>
    <property type="evidence" value="ECO:0007669"/>
    <property type="project" value="InterPro"/>
</dbReference>
<accession>A0A915IFH8</accession>
<name>A0A915IFH8_ROMCU</name>
<dbReference type="WBParaSite" id="nRc.2.0.1.t12558-RA">
    <property type="protein sequence ID" value="nRc.2.0.1.t12558-RA"/>
    <property type="gene ID" value="nRc.2.0.1.g12558"/>
</dbReference>